<dbReference type="Proteomes" id="UP000250079">
    <property type="component" value="Chromosome"/>
</dbReference>
<evidence type="ECO:0008006" key="3">
    <source>
        <dbReference type="Google" id="ProtNLM"/>
    </source>
</evidence>
<dbReference type="EMBL" id="CP018632">
    <property type="protein sequence ID" value="ASJ76882.1"/>
    <property type="molecule type" value="Genomic_DNA"/>
</dbReference>
<sequence length="71" mass="7826">MRVNVISKLSRSSVGQIVPAIEEPGDGQSLSVNDSIKAVDLLGGRRTLRIKHQGAEYVLRITRNEKLILTK</sequence>
<dbReference type="InterPro" id="IPR019600">
    <property type="entry name" value="Hemin_uptake_protein_HemP"/>
</dbReference>
<dbReference type="KEGG" id="gai:IMCC3135_34210"/>
<proteinExistence type="predicted"/>
<gene>
    <name evidence="1" type="ORF">IMCC3135_34210</name>
</gene>
<protein>
    <recommendedName>
        <fullName evidence="3">Hemin uptake protein HemP</fullName>
    </recommendedName>
</protein>
<evidence type="ECO:0000313" key="1">
    <source>
        <dbReference type="EMBL" id="ASJ76882.1"/>
    </source>
</evidence>
<reference evidence="1 2" key="1">
    <citation type="submission" date="2016-12" db="EMBL/GenBank/DDBJ databases">
        <authorList>
            <person name="Song W.-J."/>
            <person name="Kurnit D.M."/>
        </authorList>
    </citation>
    <scope>NUCLEOTIDE SEQUENCE [LARGE SCALE GENOMIC DNA]</scope>
    <source>
        <strain evidence="1 2">IMCC3135</strain>
    </source>
</reference>
<name>A0A2Z2NZL4_9GAMM</name>
<dbReference type="AlphaFoldDB" id="A0A2Z2NZL4"/>
<keyword evidence="2" id="KW-1185">Reference proteome</keyword>
<dbReference type="Pfam" id="PF10636">
    <property type="entry name" value="hemP"/>
    <property type="match status" value="1"/>
</dbReference>
<dbReference type="Gene3D" id="2.10.70.10">
    <property type="entry name" value="Complement Module, domain 1"/>
    <property type="match status" value="1"/>
</dbReference>
<dbReference type="OrthoDB" id="7870498at2"/>
<evidence type="ECO:0000313" key="2">
    <source>
        <dbReference type="Proteomes" id="UP000250079"/>
    </source>
</evidence>
<organism evidence="1 2">
    <name type="scientific">Granulosicoccus antarcticus IMCC3135</name>
    <dbReference type="NCBI Taxonomy" id="1192854"/>
    <lineage>
        <taxon>Bacteria</taxon>
        <taxon>Pseudomonadati</taxon>
        <taxon>Pseudomonadota</taxon>
        <taxon>Gammaproteobacteria</taxon>
        <taxon>Chromatiales</taxon>
        <taxon>Granulosicoccaceae</taxon>
        <taxon>Granulosicoccus</taxon>
    </lineage>
</organism>
<accession>A0A2Z2NZL4</accession>